<reference evidence="1" key="1">
    <citation type="submission" date="2014-05" db="EMBL/GenBank/DDBJ databases">
        <authorList>
            <person name="Chronopoulou M."/>
        </authorList>
    </citation>
    <scope>NUCLEOTIDE SEQUENCE</scope>
    <source>
        <tissue evidence="1">Whole organism</tissue>
    </source>
</reference>
<evidence type="ECO:0000313" key="1">
    <source>
        <dbReference type="EMBL" id="CDW36664.1"/>
    </source>
</evidence>
<accession>A0A0K2UEG9</accession>
<dbReference type="EMBL" id="HACA01019303">
    <property type="protein sequence ID" value="CDW36664.1"/>
    <property type="molecule type" value="Transcribed_RNA"/>
</dbReference>
<feature type="non-terminal residue" evidence="1">
    <location>
        <position position="1"/>
    </location>
</feature>
<proteinExistence type="predicted"/>
<name>A0A0K2UEG9_LEPSM</name>
<sequence length="106" mass="12042">VVCTRFQYQHSTKMKAFALLSIACLLIIGTKFPSSDASGFRTFSLDSRPSAENSNLNEKMSSHEFGTIIKLLEKIIDEYKREEGVPLFRRLTKSSPEGRAYRTFSN</sequence>
<organism evidence="1">
    <name type="scientific">Lepeophtheirus salmonis</name>
    <name type="common">Salmon louse</name>
    <name type="synonym">Caligus salmonis</name>
    <dbReference type="NCBI Taxonomy" id="72036"/>
    <lineage>
        <taxon>Eukaryota</taxon>
        <taxon>Metazoa</taxon>
        <taxon>Ecdysozoa</taxon>
        <taxon>Arthropoda</taxon>
        <taxon>Crustacea</taxon>
        <taxon>Multicrustacea</taxon>
        <taxon>Hexanauplia</taxon>
        <taxon>Copepoda</taxon>
        <taxon>Siphonostomatoida</taxon>
        <taxon>Caligidae</taxon>
        <taxon>Lepeophtheirus</taxon>
    </lineage>
</organism>
<protein>
    <submittedName>
        <fullName evidence="1">Uncharacterized protein</fullName>
    </submittedName>
</protein>
<dbReference type="AlphaFoldDB" id="A0A0K2UEG9"/>